<dbReference type="Gene3D" id="3.40.50.360">
    <property type="match status" value="1"/>
</dbReference>
<dbReference type="EMBL" id="FUWY01000003">
    <property type="protein sequence ID" value="SJZ67108.1"/>
    <property type="molecule type" value="Genomic_DNA"/>
</dbReference>
<accession>A0A1T4MK29</accession>
<dbReference type="SUPFAM" id="SSF52218">
    <property type="entry name" value="Flavoproteins"/>
    <property type="match status" value="1"/>
</dbReference>
<evidence type="ECO:0000313" key="3">
    <source>
        <dbReference type="Proteomes" id="UP000243297"/>
    </source>
</evidence>
<dbReference type="Pfam" id="PF12724">
    <property type="entry name" value="Flavodoxin_5"/>
    <property type="match status" value="1"/>
</dbReference>
<sequence>MKTEVVYFTRTKHTEKMARVVADVCGVEAINITEQHRLFDVDCLFIGTGIYGGKPSAELFRYIDDLPVNQIKHAVIFSSNFTKKDQTELLINNLRAKGIEVYPRRFVTTGSFLFLKRKRPNEKDLVALRRFTIKALQELGGNS</sequence>
<reference evidence="3" key="1">
    <citation type="submission" date="2017-02" db="EMBL/GenBank/DDBJ databases">
        <authorList>
            <person name="Varghese N."/>
            <person name="Submissions S."/>
        </authorList>
    </citation>
    <scope>NUCLEOTIDE SEQUENCE [LARGE SCALE GENOMIC DNA]</scope>
    <source>
        <strain evidence="3">ATCC 25662</strain>
    </source>
</reference>
<dbReference type="AlphaFoldDB" id="A0A1T4MK29"/>
<evidence type="ECO:0000259" key="1">
    <source>
        <dbReference type="Pfam" id="PF12724"/>
    </source>
</evidence>
<name>A0A1T4MK29_9FIRM</name>
<dbReference type="STRING" id="118967.SAMN02745191_1278"/>
<dbReference type="RefSeq" id="WP_078711686.1">
    <property type="nucleotide sequence ID" value="NZ_FUWY01000003.1"/>
</dbReference>
<feature type="domain" description="Flavodoxin" evidence="1">
    <location>
        <begin position="5"/>
        <end position="88"/>
    </location>
</feature>
<dbReference type="Proteomes" id="UP000243297">
    <property type="component" value="Unassembled WGS sequence"/>
</dbReference>
<proteinExistence type="predicted"/>
<keyword evidence="3" id="KW-1185">Reference proteome</keyword>
<evidence type="ECO:0000313" key="2">
    <source>
        <dbReference type="EMBL" id="SJZ67108.1"/>
    </source>
</evidence>
<protein>
    <submittedName>
        <fullName evidence="2">Flavodoxin</fullName>
    </submittedName>
</protein>
<dbReference type="InterPro" id="IPR029039">
    <property type="entry name" value="Flavoprotein-like_sf"/>
</dbReference>
<gene>
    <name evidence="2" type="ORF">SAMN02745191_1278</name>
</gene>
<organism evidence="2 3">
    <name type="scientific">Anaerorhabdus furcosa</name>
    <dbReference type="NCBI Taxonomy" id="118967"/>
    <lineage>
        <taxon>Bacteria</taxon>
        <taxon>Bacillati</taxon>
        <taxon>Bacillota</taxon>
        <taxon>Erysipelotrichia</taxon>
        <taxon>Erysipelotrichales</taxon>
        <taxon>Erysipelotrichaceae</taxon>
        <taxon>Anaerorhabdus</taxon>
    </lineage>
</organism>
<dbReference type="OrthoDB" id="1739094at2"/>
<dbReference type="InterPro" id="IPR026816">
    <property type="entry name" value="Flavodoxin_dom"/>
</dbReference>